<evidence type="ECO:0000313" key="4">
    <source>
        <dbReference type="Proteomes" id="UP001244207"/>
    </source>
</evidence>
<proteinExistence type="predicted"/>
<evidence type="ECO:0000313" key="3">
    <source>
        <dbReference type="EMBL" id="KAK1724480.1"/>
    </source>
</evidence>
<evidence type="ECO:0008006" key="5">
    <source>
        <dbReference type="Google" id="ProtNLM"/>
    </source>
</evidence>
<keyword evidence="2" id="KW-0732">Signal</keyword>
<evidence type="ECO:0000256" key="2">
    <source>
        <dbReference type="SAM" id="SignalP"/>
    </source>
</evidence>
<keyword evidence="4" id="KW-1185">Reference proteome</keyword>
<gene>
    <name evidence="3" type="ORF">BDZ83DRAFT_350241</name>
</gene>
<dbReference type="AlphaFoldDB" id="A0AAD8UQ83"/>
<protein>
    <recommendedName>
        <fullName evidence="5">Secreted protein</fullName>
    </recommendedName>
</protein>
<sequence>MQHGGVLVLGFLALGSQGCSYAGVWQASWTFGVGWKLNPPHILCRSRLAPRSLFTLDQAHQEGQASSCTTLGRDFTNCLQRKWWCLGSKEASEPLHTVQRCNCATLVHIPPSLPVRYHARLLSSSGSLFHVIYPSNRLVLSDLPVGVSITSPSYFFLFCCWRGMSWGKDGFPKKKRSFVDFFSWRKAFFVLSYGGGGWCFVGVVVAVASIFLHLTNT</sequence>
<keyword evidence="1" id="KW-0812">Transmembrane</keyword>
<comment type="caution">
    <text evidence="3">The sequence shown here is derived from an EMBL/GenBank/DDBJ whole genome shotgun (WGS) entry which is preliminary data.</text>
</comment>
<feature type="chain" id="PRO_5041929679" description="Secreted protein" evidence="2">
    <location>
        <begin position="19"/>
        <end position="217"/>
    </location>
</feature>
<dbReference type="EMBL" id="JAHMHS010000051">
    <property type="protein sequence ID" value="KAK1724480.1"/>
    <property type="molecule type" value="Genomic_DNA"/>
</dbReference>
<feature type="signal peptide" evidence="2">
    <location>
        <begin position="1"/>
        <end position="18"/>
    </location>
</feature>
<dbReference type="GeneID" id="85386417"/>
<feature type="transmembrane region" description="Helical" evidence="1">
    <location>
        <begin position="143"/>
        <end position="166"/>
    </location>
</feature>
<feature type="transmembrane region" description="Helical" evidence="1">
    <location>
        <begin position="187"/>
        <end position="212"/>
    </location>
</feature>
<accession>A0AAD8UQ83</accession>
<dbReference type="Proteomes" id="UP001244207">
    <property type="component" value="Unassembled WGS sequence"/>
</dbReference>
<name>A0AAD8UQ83_GLOAC</name>
<keyword evidence="1" id="KW-1133">Transmembrane helix</keyword>
<evidence type="ECO:0000256" key="1">
    <source>
        <dbReference type="SAM" id="Phobius"/>
    </source>
</evidence>
<organism evidence="3 4">
    <name type="scientific">Glomerella acutata</name>
    <name type="common">Colletotrichum acutatum</name>
    <dbReference type="NCBI Taxonomy" id="27357"/>
    <lineage>
        <taxon>Eukaryota</taxon>
        <taxon>Fungi</taxon>
        <taxon>Dikarya</taxon>
        <taxon>Ascomycota</taxon>
        <taxon>Pezizomycotina</taxon>
        <taxon>Sordariomycetes</taxon>
        <taxon>Hypocreomycetidae</taxon>
        <taxon>Glomerellales</taxon>
        <taxon>Glomerellaceae</taxon>
        <taxon>Colletotrichum</taxon>
        <taxon>Colletotrichum acutatum species complex</taxon>
    </lineage>
</organism>
<reference evidence="3" key="1">
    <citation type="submission" date="2021-12" db="EMBL/GenBank/DDBJ databases">
        <title>Comparative genomics, transcriptomics and evolutionary studies reveal genomic signatures of adaptation to plant cell wall in hemibiotrophic fungi.</title>
        <authorList>
            <consortium name="DOE Joint Genome Institute"/>
            <person name="Baroncelli R."/>
            <person name="Diaz J.F."/>
            <person name="Benocci T."/>
            <person name="Peng M."/>
            <person name="Battaglia E."/>
            <person name="Haridas S."/>
            <person name="Andreopoulos W."/>
            <person name="Labutti K."/>
            <person name="Pangilinan J."/>
            <person name="Floch G.L."/>
            <person name="Makela M.R."/>
            <person name="Henrissat B."/>
            <person name="Grigoriev I.V."/>
            <person name="Crouch J.A."/>
            <person name="De Vries R.P."/>
            <person name="Sukno S.A."/>
            <person name="Thon M.R."/>
        </authorList>
    </citation>
    <scope>NUCLEOTIDE SEQUENCE</scope>
    <source>
        <strain evidence="3">CBS 112980</strain>
    </source>
</reference>
<keyword evidence="1" id="KW-0472">Membrane</keyword>
<dbReference type="RefSeq" id="XP_060364535.1">
    <property type="nucleotide sequence ID" value="XM_060502518.1"/>
</dbReference>